<dbReference type="PANTHER" id="PTHR31257:SF21">
    <property type="entry name" value="OS07G0683600 PROTEIN"/>
    <property type="match status" value="1"/>
</dbReference>
<name>A0A833R4E7_9POAL</name>
<dbReference type="OrthoDB" id="7769065at2759"/>
<dbReference type="Proteomes" id="UP000623129">
    <property type="component" value="Unassembled WGS sequence"/>
</dbReference>
<dbReference type="InterPro" id="IPR040249">
    <property type="entry name" value="Ricin_B-like_lectin_EULS3-like"/>
</dbReference>
<organism evidence="1 2">
    <name type="scientific">Carex littledalei</name>
    <dbReference type="NCBI Taxonomy" id="544730"/>
    <lineage>
        <taxon>Eukaryota</taxon>
        <taxon>Viridiplantae</taxon>
        <taxon>Streptophyta</taxon>
        <taxon>Embryophyta</taxon>
        <taxon>Tracheophyta</taxon>
        <taxon>Spermatophyta</taxon>
        <taxon>Magnoliopsida</taxon>
        <taxon>Liliopsida</taxon>
        <taxon>Poales</taxon>
        <taxon>Cyperaceae</taxon>
        <taxon>Cyperoideae</taxon>
        <taxon>Cariceae</taxon>
        <taxon>Carex</taxon>
        <taxon>Carex subgen. Euthyceras</taxon>
    </lineage>
</organism>
<gene>
    <name evidence="1" type="ORF">FCM35_KLT17022</name>
</gene>
<accession>A0A833R4E7</accession>
<dbReference type="EMBL" id="SWLB01000005">
    <property type="protein sequence ID" value="KAF3338185.1"/>
    <property type="molecule type" value="Genomic_DNA"/>
</dbReference>
<dbReference type="CDD" id="cd23431">
    <property type="entry name" value="beta-trefoil_Ricin_AtEULS3-like"/>
    <property type="match status" value="1"/>
</dbReference>
<evidence type="ECO:0000313" key="1">
    <source>
        <dbReference type="EMBL" id="KAF3338185.1"/>
    </source>
</evidence>
<dbReference type="PANTHER" id="PTHR31257">
    <property type="entry name" value="RICIN B-LIKE LECTIN EULS3"/>
    <property type="match status" value="1"/>
</dbReference>
<dbReference type="AlphaFoldDB" id="A0A833R4E7"/>
<reference evidence="1" key="1">
    <citation type="submission" date="2020-01" db="EMBL/GenBank/DDBJ databases">
        <title>Genome sequence of Kobresia littledalei, the first chromosome-level genome in the family Cyperaceae.</title>
        <authorList>
            <person name="Qu G."/>
        </authorList>
    </citation>
    <scope>NUCLEOTIDE SEQUENCE</scope>
    <source>
        <strain evidence="1">C.B.Clarke</strain>
        <tissue evidence="1">Leaf</tissue>
    </source>
</reference>
<evidence type="ECO:0000313" key="2">
    <source>
        <dbReference type="Proteomes" id="UP000623129"/>
    </source>
</evidence>
<keyword evidence="2" id="KW-1185">Reference proteome</keyword>
<dbReference type="SUPFAM" id="SSF50370">
    <property type="entry name" value="Ricin B-like lectins"/>
    <property type="match status" value="2"/>
</dbReference>
<sequence>MDFKPTVRIFCQLSEDYSLSIRNGKVVLALANPQDPFQHWIKEEVDGGGFTLFNKGTAQAMKRSPNISPVNKQVIEVLLISMPFGSDPDPDAVWIESNEGENTFTAVFSKHGDTQRFRLQPHSWLAYDGNTVLLTNQDIGPYQKWKFVPYNEDRVVCPKTIKIYCREKWDYNLTIRDDTVVFARCDRADPYQHWRKEYAYCQHLKDEQGFRAFAIVNVATGKAIQHGISQGFGYPVSLLPFNPMQLEESLLWTESDDQGSGFKKIKVRKNIGVGLDALFDRDWMQVGLQEGMRLGIWRDVAAKSHQWKMEEFF</sequence>
<dbReference type="InterPro" id="IPR035992">
    <property type="entry name" value="Ricin_B-like_lectins"/>
</dbReference>
<proteinExistence type="predicted"/>
<protein>
    <submittedName>
        <fullName evidence="1">Uncharacterized protein</fullName>
    </submittedName>
</protein>
<comment type="caution">
    <text evidence="1">The sequence shown here is derived from an EMBL/GenBank/DDBJ whole genome shotgun (WGS) entry which is preliminary data.</text>
</comment>